<sequence>MGLATAVAPAHGAPAHPAADAPRAMWVWSQAAPADIVGWAGRRGVQDIFAHVAPDFATNGDLPRLRELGRRSGAAGIRLWALGGDPGWAFDHATAAQWRQDTQATGLFHGSHIDVEPYALAAWDAGRVATVAAFLELLDQLRAVDPAPLEADVPFWYGEVAAGESTLADEVLARVDGVTAMTYRDTASGPNSMTDVAADILDRGAAAGRPVRLAAETDRLPDCPYCTFHEEGLRAMDRTLAEVDAVVAGRPAYAGMAIHHYDSWRALRR</sequence>
<proteinExistence type="predicted"/>
<evidence type="ECO:0000313" key="1">
    <source>
        <dbReference type="EMBL" id="GAA2525699.1"/>
    </source>
</evidence>
<gene>
    <name evidence="1" type="ORF">GCM10010201_25500</name>
</gene>
<accession>A0ABN3NLZ5</accession>
<dbReference type="EMBL" id="BAAARY010000011">
    <property type="protein sequence ID" value="GAA2525699.1"/>
    <property type="molecule type" value="Genomic_DNA"/>
</dbReference>
<comment type="caution">
    <text evidence="1">The sequence shown here is derived from an EMBL/GenBank/DDBJ whole genome shotgun (WGS) entry which is preliminary data.</text>
</comment>
<dbReference type="Proteomes" id="UP001499978">
    <property type="component" value="Unassembled WGS sequence"/>
</dbReference>
<protein>
    <submittedName>
        <fullName evidence="1">Uncharacterized protein</fullName>
    </submittedName>
</protein>
<reference evidence="1 2" key="1">
    <citation type="journal article" date="2019" name="Int. J. Syst. Evol. Microbiol.">
        <title>The Global Catalogue of Microorganisms (GCM) 10K type strain sequencing project: providing services to taxonomists for standard genome sequencing and annotation.</title>
        <authorList>
            <consortium name="The Broad Institute Genomics Platform"/>
            <consortium name="The Broad Institute Genome Sequencing Center for Infectious Disease"/>
            <person name="Wu L."/>
            <person name="Ma J."/>
        </authorList>
    </citation>
    <scope>NUCLEOTIDE SEQUENCE [LARGE SCALE GENOMIC DNA]</scope>
    <source>
        <strain evidence="1 2">JCM 3367</strain>
    </source>
</reference>
<name>A0ABN3NLZ5_9ACTN</name>
<organism evidence="1 2">
    <name type="scientific">Pilimelia columellifera subsp. columellifera</name>
    <dbReference type="NCBI Taxonomy" id="706583"/>
    <lineage>
        <taxon>Bacteria</taxon>
        <taxon>Bacillati</taxon>
        <taxon>Actinomycetota</taxon>
        <taxon>Actinomycetes</taxon>
        <taxon>Micromonosporales</taxon>
        <taxon>Micromonosporaceae</taxon>
        <taxon>Pilimelia</taxon>
    </lineage>
</organism>
<keyword evidence="2" id="KW-1185">Reference proteome</keyword>
<evidence type="ECO:0000313" key="2">
    <source>
        <dbReference type="Proteomes" id="UP001499978"/>
    </source>
</evidence>